<evidence type="ECO:0000256" key="9">
    <source>
        <dbReference type="RuleBase" id="RU000461"/>
    </source>
</evidence>
<feature type="non-terminal residue" evidence="11">
    <location>
        <position position="1"/>
    </location>
</feature>
<feature type="binding site" description="axial binding residue" evidence="8">
    <location>
        <position position="452"/>
    </location>
    <ligand>
        <name>heme</name>
        <dbReference type="ChEBI" id="CHEBI:30413"/>
    </ligand>
    <ligandPart>
        <name>Fe</name>
        <dbReference type="ChEBI" id="CHEBI:18248"/>
    </ligandPart>
</feature>
<evidence type="ECO:0000256" key="4">
    <source>
        <dbReference type="ARBA" id="ARBA00022723"/>
    </source>
</evidence>
<dbReference type="PROSITE" id="PS00086">
    <property type="entry name" value="CYTOCHROME_P450"/>
    <property type="match status" value="1"/>
</dbReference>
<evidence type="ECO:0000256" key="8">
    <source>
        <dbReference type="PIRSR" id="PIRSR602401-1"/>
    </source>
</evidence>
<dbReference type="EMBL" id="BTRK01000006">
    <property type="protein sequence ID" value="GMR61302.1"/>
    <property type="molecule type" value="Genomic_DNA"/>
</dbReference>
<evidence type="ECO:0000256" key="7">
    <source>
        <dbReference type="ARBA" id="ARBA00023033"/>
    </source>
</evidence>
<keyword evidence="4 8" id="KW-0479">Metal-binding</keyword>
<evidence type="ECO:0000256" key="2">
    <source>
        <dbReference type="ARBA" id="ARBA00010617"/>
    </source>
</evidence>
<dbReference type="PRINTS" id="PR00385">
    <property type="entry name" value="P450"/>
</dbReference>
<keyword evidence="5 9" id="KW-0560">Oxidoreductase</keyword>
<dbReference type="FunFam" id="1.10.630.10:FF:000182">
    <property type="entry name" value="Cytochrome P450 3A4"/>
    <property type="match status" value="1"/>
</dbReference>
<dbReference type="Proteomes" id="UP001328107">
    <property type="component" value="Unassembled WGS sequence"/>
</dbReference>
<comment type="caution">
    <text evidence="11">The sequence shown here is derived from an EMBL/GenBank/DDBJ whole genome shotgun (WGS) entry which is preliminary data.</text>
</comment>
<evidence type="ECO:0000313" key="12">
    <source>
        <dbReference type="Proteomes" id="UP001328107"/>
    </source>
</evidence>
<organism evidence="11 12">
    <name type="scientific">Pristionchus mayeri</name>
    <dbReference type="NCBI Taxonomy" id="1317129"/>
    <lineage>
        <taxon>Eukaryota</taxon>
        <taxon>Metazoa</taxon>
        <taxon>Ecdysozoa</taxon>
        <taxon>Nematoda</taxon>
        <taxon>Chromadorea</taxon>
        <taxon>Rhabditida</taxon>
        <taxon>Rhabditina</taxon>
        <taxon>Diplogasteromorpha</taxon>
        <taxon>Diplogasteroidea</taxon>
        <taxon>Neodiplogasteridae</taxon>
        <taxon>Pristionchus</taxon>
    </lineage>
</organism>
<dbReference type="Gene3D" id="1.10.630.10">
    <property type="entry name" value="Cytochrome P450"/>
    <property type="match status" value="1"/>
</dbReference>
<keyword evidence="10" id="KW-0732">Signal</keyword>
<feature type="chain" id="PRO_5043023975" description="Cytochrome P450" evidence="10">
    <location>
        <begin position="24"/>
        <end position="504"/>
    </location>
</feature>
<feature type="signal peptide" evidence="10">
    <location>
        <begin position="1"/>
        <end position="23"/>
    </location>
</feature>
<dbReference type="PANTHER" id="PTHR24292">
    <property type="entry name" value="CYTOCHROME P450"/>
    <property type="match status" value="1"/>
</dbReference>
<evidence type="ECO:0000256" key="1">
    <source>
        <dbReference type="ARBA" id="ARBA00001971"/>
    </source>
</evidence>
<name>A0AAN5ICM2_9BILA</name>
<dbReference type="PANTHER" id="PTHR24292:SF102">
    <property type="entry name" value="CYTOCHROME P450 FAMILY-RELATED"/>
    <property type="match status" value="1"/>
</dbReference>
<evidence type="ECO:0000256" key="6">
    <source>
        <dbReference type="ARBA" id="ARBA00023004"/>
    </source>
</evidence>
<dbReference type="GO" id="GO:0005506">
    <property type="term" value="F:iron ion binding"/>
    <property type="evidence" value="ECO:0007669"/>
    <property type="project" value="InterPro"/>
</dbReference>
<evidence type="ECO:0000256" key="10">
    <source>
        <dbReference type="SAM" id="SignalP"/>
    </source>
</evidence>
<dbReference type="GO" id="GO:0004497">
    <property type="term" value="F:monooxygenase activity"/>
    <property type="evidence" value="ECO:0007669"/>
    <property type="project" value="UniProtKB-KW"/>
</dbReference>
<keyword evidence="12" id="KW-1185">Reference proteome</keyword>
<comment type="cofactor">
    <cofactor evidence="1 8">
        <name>heme</name>
        <dbReference type="ChEBI" id="CHEBI:30413"/>
    </cofactor>
</comment>
<keyword evidence="6 8" id="KW-0408">Iron</keyword>
<evidence type="ECO:0000256" key="5">
    <source>
        <dbReference type="ARBA" id="ARBA00023002"/>
    </source>
</evidence>
<evidence type="ECO:0000256" key="3">
    <source>
        <dbReference type="ARBA" id="ARBA00022617"/>
    </source>
</evidence>
<keyword evidence="3 8" id="KW-0349">Heme</keyword>
<evidence type="ECO:0000313" key="11">
    <source>
        <dbReference type="EMBL" id="GMR61302.1"/>
    </source>
</evidence>
<sequence>TMSLLLLALPAIVLLLYFHYAQANKKWAKRGLSGPEPELFFGNLRQVWDYDKPRSIVMRDWSKKYGKIYGFYEGQRPFIVTSDFHLINEIIVKQHENFSARAKFVLQERKEGPNTKIVEARGPHWKRLRTLGSMAFTNKSLRNVLSTVENSAEMAVEGMAKQQGEINILEFFQEFTLDTICKIALGLRDVKMFSNEYMPACREMFTRPLRHPITVIASLFPFAVDEFRALLMLLTKVVPNKSPFGILTTMLKKKIEERKKDRQREDWDDKSRDFIDIFLDAEVDPSEVDFGENADTSRKLSADEIVGQCLVFLLAGFDTTSNSLSYLTHFLANYEDVQRKLIDEVDSFLAENETIEIERLVDLKYMDAVIRESLRHYPLGSVVVTRECTKACEIGGFRFEKGDTIATDTWSMHMDEEVWGEDASEFRPERWFESSDRPRTAFQSFGEGPRMCLGMRIAYMQEKVALLKLLSRFRIEKSENTNPLKLVGSITVSPERVMVKLVKR</sequence>
<dbReference type="InterPro" id="IPR050476">
    <property type="entry name" value="Insect_CytP450_Detox"/>
</dbReference>
<dbReference type="InterPro" id="IPR001128">
    <property type="entry name" value="Cyt_P450"/>
</dbReference>
<dbReference type="InterPro" id="IPR002401">
    <property type="entry name" value="Cyt_P450_E_grp-I"/>
</dbReference>
<proteinExistence type="inferred from homology"/>
<dbReference type="PRINTS" id="PR00463">
    <property type="entry name" value="EP450I"/>
</dbReference>
<dbReference type="InterPro" id="IPR036396">
    <property type="entry name" value="Cyt_P450_sf"/>
</dbReference>
<evidence type="ECO:0008006" key="13">
    <source>
        <dbReference type="Google" id="ProtNLM"/>
    </source>
</evidence>
<dbReference type="GO" id="GO:0016705">
    <property type="term" value="F:oxidoreductase activity, acting on paired donors, with incorporation or reduction of molecular oxygen"/>
    <property type="evidence" value="ECO:0007669"/>
    <property type="project" value="InterPro"/>
</dbReference>
<accession>A0AAN5ICM2</accession>
<protein>
    <recommendedName>
        <fullName evidence="13">Cytochrome P450</fullName>
    </recommendedName>
</protein>
<dbReference type="Pfam" id="PF00067">
    <property type="entry name" value="p450"/>
    <property type="match status" value="1"/>
</dbReference>
<dbReference type="SUPFAM" id="SSF48264">
    <property type="entry name" value="Cytochrome P450"/>
    <property type="match status" value="1"/>
</dbReference>
<keyword evidence="7 9" id="KW-0503">Monooxygenase</keyword>
<reference evidence="12" key="1">
    <citation type="submission" date="2022-10" db="EMBL/GenBank/DDBJ databases">
        <title>Genome assembly of Pristionchus species.</title>
        <authorList>
            <person name="Yoshida K."/>
            <person name="Sommer R.J."/>
        </authorList>
    </citation>
    <scope>NUCLEOTIDE SEQUENCE [LARGE SCALE GENOMIC DNA]</scope>
    <source>
        <strain evidence="12">RS5460</strain>
    </source>
</reference>
<dbReference type="AlphaFoldDB" id="A0AAN5ICM2"/>
<gene>
    <name evidence="11" type="ORF">PMAYCL1PPCAC_31497</name>
</gene>
<comment type="similarity">
    <text evidence="2 9">Belongs to the cytochrome P450 family.</text>
</comment>
<dbReference type="GO" id="GO:0020037">
    <property type="term" value="F:heme binding"/>
    <property type="evidence" value="ECO:0007669"/>
    <property type="project" value="InterPro"/>
</dbReference>
<dbReference type="InterPro" id="IPR017972">
    <property type="entry name" value="Cyt_P450_CS"/>
</dbReference>